<proteinExistence type="inferred from homology"/>
<evidence type="ECO:0000256" key="2">
    <source>
        <dbReference type="ARBA" id="ARBA00022603"/>
    </source>
</evidence>
<evidence type="ECO:0000256" key="3">
    <source>
        <dbReference type="ARBA" id="ARBA00022679"/>
    </source>
</evidence>
<evidence type="ECO:0000313" key="5">
    <source>
        <dbReference type="EMBL" id="SDJ63680.1"/>
    </source>
</evidence>
<dbReference type="RefSeq" id="WP_092594928.1">
    <property type="nucleotide sequence ID" value="NZ_FNFI01000001.1"/>
</dbReference>
<dbReference type="Gene3D" id="3.30.1330.30">
    <property type="match status" value="1"/>
</dbReference>
<dbReference type="InterPro" id="IPR029028">
    <property type="entry name" value="Alpha/beta_knot_MTases"/>
</dbReference>
<dbReference type="Pfam" id="PF22435">
    <property type="entry name" value="MRM3-like_sub_bind"/>
    <property type="match status" value="1"/>
</dbReference>
<keyword evidence="3 5" id="KW-0808">Transferase</keyword>
<dbReference type="GO" id="GO:0003723">
    <property type="term" value="F:RNA binding"/>
    <property type="evidence" value="ECO:0007669"/>
    <property type="project" value="InterPro"/>
</dbReference>
<gene>
    <name evidence="5" type="ORF">SAMN05216187_101291</name>
</gene>
<dbReference type="Gene3D" id="3.40.1280.10">
    <property type="match status" value="1"/>
</dbReference>
<reference evidence="6" key="1">
    <citation type="submission" date="2016-10" db="EMBL/GenBank/DDBJ databases">
        <authorList>
            <person name="Varghese N."/>
            <person name="Submissions S."/>
        </authorList>
    </citation>
    <scope>NUCLEOTIDE SEQUENCE [LARGE SCALE GENOMIC DNA]</scope>
    <source>
        <strain evidence="6">CGMCC 1.8911</strain>
    </source>
</reference>
<sequence>MVKEVISSKDNTRIKNYRKLHTAKGRKKSNQFLIEGVHLVEEAVNYKQPVDTIIIEDGFKHDLNIDHFKVLYVSNDVMKSLSTLDTPPGIAAVVNQQAPGKITYNRVLLLEDVQDPGNLGTLIRTADAFGFKTVIVTPESADPYNPKVLRGAQGSHFHLNVLQRGALEAAESFKGIKIGTSLDDAVYIDDFNKPDGDIMLVLGNEGRGLTERTKQLMDINAKISMPGMSESLNVAIAGAILMHHFKS</sequence>
<dbReference type="EMBL" id="FNFI01000001">
    <property type="protein sequence ID" value="SDJ63680.1"/>
    <property type="molecule type" value="Genomic_DNA"/>
</dbReference>
<dbReference type="InterPro" id="IPR029064">
    <property type="entry name" value="Ribosomal_eL30-like_sf"/>
</dbReference>
<evidence type="ECO:0000259" key="4">
    <source>
        <dbReference type="SMART" id="SM00967"/>
    </source>
</evidence>
<dbReference type="SUPFAM" id="SSF55315">
    <property type="entry name" value="L30e-like"/>
    <property type="match status" value="1"/>
</dbReference>
<dbReference type="SUPFAM" id="SSF75217">
    <property type="entry name" value="alpha/beta knot"/>
    <property type="match status" value="1"/>
</dbReference>
<dbReference type="OrthoDB" id="9794400at2"/>
<evidence type="ECO:0000256" key="1">
    <source>
        <dbReference type="ARBA" id="ARBA00007228"/>
    </source>
</evidence>
<keyword evidence="2 5" id="KW-0489">Methyltransferase</keyword>
<comment type="similarity">
    <text evidence="1">Belongs to the class IV-like SAM-binding methyltransferase superfamily. RNA methyltransferase TrmH family.</text>
</comment>
<dbReference type="Proteomes" id="UP000242700">
    <property type="component" value="Unassembled WGS sequence"/>
</dbReference>
<name>A0A1G8VEW9_9STAP</name>
<dbReference type="GO" id="GO:0032259">
    <property type="term" value="P:methylation"/>
    <property type="evidence" value="ECO:0007669"/>
    <property type="project" value="UniProtKB-KW"/>
</dbReference>
<dbReference type="GO" id="GO:0008173">
    <property type="term" value="F:RNA methyltransferase activity"/>
    <property type="evidence" value="ECO:0007669"/>
    <property type="project" value="InterPro"/>
</dbReference>
<dbReference type="InterPro" id="IPR053888">
    <property type="entry name" value="MRM3-like_sub_bind"/>
</dbReference>
<dbReference type="GO" id="GO:0005737">
    <property type="term" value="C:cytoplasm"/>
    <property type="evidence" value="ECO:0007669"/>
    <property type="project" value="UniProtKB-ARBA"/>
</dbReference>
<dbReference type="PANTHER" id="PTHR43191:SF2">
    <property type="entry name" value="RRNA METHYLTRANSFERASE 3, MITOCHONDRIAL"/>
    <property type="match status" value="1"/>
</dbReference>
<dbReference type="PANTHER" id="PTHR43191">
    <property type="entry name" value="RRNA METHYLTRANSFERASE 3"/>
    <property type="match status" value="1"/>
</dbReference>
<feature type="domain" description="RNA 2-O ribose methyltransferase substrate binding" evidence="4">
    <location>
        <begin position="33"/>
        <end position="100"/>
    </location>
</feature>
<dbReference type="InterPro" id="IPR001537">
    <property type="entry name" value="SpoU_MeTrfase"/>
</dbReference>
<dbReference type="SMART" id="SM00967">
    <property type="entry name" value="SpoU_sub_bind"/>
    <property type="match status" value="1"/>
</dbReference>
<dbReference type="InterPro" id="IPR029026">
    <property type="entry name" value="tRNA_m1G_MTases_N"/>
</dbReference>
<dbReference type="InterPro" id="IPR013123">
    <property type="entry name" value="SpoU_subst-bd"/>
</dbReference>
<accession>A0A1G8VEW9</accession>
<dbReference type="STRING" id="586411.SAMN05216187_101291"/>
<evidence type="ECO:0000313" key="6">
    <source>
        <dbReference type="Proteomes" id="UP000242700"/>
    </source>
</evidence>
<dbReference type="GO" id="GO:0006396">
    <property type="term" value="P:RNA processing"/>
    <property type="evidence" value="ECO:0007669"/>
    <property type="project" value="InterPro"/>
</dbReference>
<dbReference type="AlphaFoldDB" id="A0A1G8VEW9"/>
<dbReference type="InterPro" id="IPR051259">
    <property type="entry name" value="rRNA_Methyltransferase"/>
</dbReference>
<dbReference type="CDD" id="cd18095">
    <property type="entry name" value="SpoU-like_rRNA-MTase"/>
    <property type="match status" value="1"/>
</dbReference>
<organism evidence="5 6">
    <name type="scientific">Jeotgalicoccus aerolatus</name>
    <dbReference type="NCBI Taxonomy" id="709510"/>
    <lineage>
        <taxon>Bacteria</taxon>
        <taxon>Bacillati</taxon>
        <taxon>Bacillota</taxon>
        <taxon>Bacilli</taxon>
        <taxon>Bacillales</taxon>
        <taxon>Staphylococcaceae</taxon>
        <taxon>Jeotgalicoccus</taxon>
    </lineage>
</organism>
<dbReference type="Pfam" id="PF00588">
    <property type="entry name" value="SpoU_methylase"/>
    <property type="match status" value="1"/>
</dbReference>
<protein>
    <submittedName>
        <fullName evidence="5">RNA methyltransferase, TrmH family</fullName>
    </submittedName>
</protein>